<name>A0A0E9WEQ6_ANGAN</name>
<sequence length="52" mass="6068">MFTRNASSLHFEVVLEKSLEWLWQSNLDRTTCFVCTLVQVERDASGAYWSLV</sequence>
<reference evidence="1" key="2">
    <citation type="journal article" date="2015" name="Fish Shellfish Immunol.">
        <title>Early steps in the European eel (Anguilla anguilla)-Vibrio vulnificus interaction in the gills: Role of the RtxA13 toxin.</title>
        <authorList>
            <person name="Callol A."/>
            <person name="Pajuelo D."/>
            <person name="Ebbesson L."/>
            <person name="Teles M."/>
            <person name="MacKenzie S."/>
            <person name="Amaro C."/>
        </authorList>
    </citation>
    <scope>NUCLEOTIDE SEQUENCE</scope>
</reference>
<dbReference type="EMBL" id="GBXM01019708">
    <property type="protein sequence ID" value="JAH88869.1"/>
    <property type="molecule type" value="Transcribed_RNA"/>
</dbReference>
<accession>A0A0E9WEQ6</accession>
<dbReference type="AlphaFoldDB" id="A0A0E9WEQ6"/>
<reference evidence="1" key="1">
    <citation type="submission" date="2014-11" db="EMBL/GenBank/DDBJ databases">
        <authorList>
            <person name="Amaro Gonzalez C."/>
        </authorList>
    </citation>
    <scope>NUCLEOTIDE SEQUENCE</scope>
</reference>
<protein>
    <submittedName>
        <fullName evidence="1">Uncharacterized protein</fullName>
    </submittedName>
</protein>
<organism evidence="1">
    <name type="scientific">Anguilla anguilla</name>
    <name type="common">European freshwater eel</name>
    <name type="synonym">Muraena anguilla</name>
    <dbReference type="NCBI Taxonomy" id="7936"/>
    <lineage>
        <taxon>Eukaryota</taxon>
        <taxon>Metazoa</taxon>
        <taxon>Chordata</taxon>
        <taxon>Craniata</taxon>
        <taxon>Vertebrata</taxon>
        <taxon>Euteleostomi</taxon>
        <taxon>Actinopterygii</taxon>
        <taxon>Neopterygii</taxon>
        <taxon>Teleostei</taxon>
        <taxon>Anguilliformes</taxon>
        <taxon>Anguillidae</taxon>
        <taxon>Anguilla</taxon>
    </lineage>
</organism>
<proteinExistence type="predicted"/>
<evidence type="ECO:0000313" key="1">
    <source>
        <dbReference type="EMBL" id="JAH88869.1"/>
    </source>
</evidence>